<dbReference type="InterPro" id="IPR006905">
    <property type="entry name" value="Flavin_halogenase"/>
</dbReference>
<reference evidence="1 2" key="1">
    <citation type="submission" date="2022-01" db="EMBL/GenBank/DDBJ databases">
        <title>Paraglaciecola sp. G1-23.</title>
        <authorList>
            <person name="Jin M.S."/>
            <person name="Han D.M."/>
            <person name="Kim H.M."/>
            <person name="Jeon C.O."/>
        </authorList>
    </citation>
    <scope>NUCLEOTIDE SEQUENCE [LARGE SCALE GENOMIC DNA]</scope>
    <source>
        <strain evidence="1 2">G1-23</strain>
    </source>
</reference>
<sequence length="104" mass="12148">MHYYTAQNKHSDFWKACTSMKIPTSLEKHLAEFKQTGFITLPKQSLFSYPSWFQVLVGQNYLPNYKKFNNPPVDLDTARDYFKMISHIIQHDVASLPDYNGLSI</sequence>
<dbReference type="Pfam" id="PF04820">
    <property type="entry name" value="Trp_halogenase"/>
    <property type="match status" value="1"/>
</dbReference>
<proteinExistence type="predicted"/>
<protein>
    <submittedName>
        <fullName evidence="1">Tryptophan 7-halogenase</fullName>
    </submittedName>
</protein>
<gene>
    <name evidence="1" type="ORF">L0668_03115</name>
</gene>
<accession>A0ABS9D5X6</accession>
<keyword evidence="2" id="KW-1185">Reference proteome</keyword>
<evidence type="ECO:0000313" key="1">
    <source>
        <dbReference type="EMBL" id="MCF2947081.1"/>
    </source>
</evidence>
<organism evidence="1 2">
    <name type="scientific">Paraglaciecola algarum</name>
    <dbReference type="NCBI Taxonomy" id="3050085"/>
    <lineage>
        <taxon>Bacteria</taxon>
        <taxon>Pseudomonadati</taxon>
        <taxon>Pseudomonadota</taxon>
        <taxon>Gammaproteobacteria</taxon>
        <taxon>Alteromonadales</taxon>
        <taxon>Alteromonadaceae</taxon>
        <taxon>Paraglaciecola</taxon>
    </lineage>
</organism>
<dbReference type="InterPro" id="IPR036188">
    <property type="entry name" value="FAD/NAD-bd_sf"/>
</dbReference>
<name>A0ABS9D5X6_9ALTE</name>
<dbReference type="Gene3D" id="3.50.50.60">
    <property type="entry name" value="FAD/NAD(P)-binding domain"/>
    <property type="match status" value="1"/>
</dbReference>
<comment type="caution">
    <text evidence="1">The sequence shown here is derived from an EMBL/GenBank/DDBJ whole genome shotgun (WGS) entry which is preliminary data.</text>
</comment>
<evidence type="ECO:0000313" key="2">
    <source>
        <dbReference type="Proteomes" id="UP001521137"/>
    </source>
</evidence>
<dbReference type="Proteomes" id="UP001521137">
    <property type="component" value="Unassembled WGS sequence"/>
</dbReference>
<dbReference type="EMBL" id="JAKGAS010000001">
    <property type="protein sequence ID" value="MCF2947081.1"/>
    <property type="molecule type" value="Genomic_DNA"/>
</dbReference>